<dbReference type="GO" id="GO:1990281">
    <property type="term" value="C:efflux pump complex"/>
    <property type="evidence" value="ECO:0007669"/>
    <property type="project" value="TreeGrafter"/>
</dbReference>
<dbReference type="Gene3D" id="1.20.1600.10">
    <property type="entry name" value="Outer membrane efflux proteins (OEP)"/>
    <property type="match status" value="2"/>
</dbReference>
<evidence type="ECO:0000256" key="4">
    <source>
        <dbReference type="ARBA" id="ARBA00022452"/>
    </source>
</evidence>
<dbReference type="PANTHER" id="PTHR30026:SF20">
    <property type="entry name" value="OUTER MEMBRANE PROTEIN TOLC"/>
    <property type="match status" value="1"/>
</dbReference>
<dbReference type="PANTHER" id="PTHR30026">
    <property type="entry name" value="OUTER MEMBRANE PROTEIN TOLC"/>
    <property type="match status" value="1"/>
</dbReference>
<evidence type="ECO:0000256" key="7">
    <source>
        <dbReference type="ARBA" id="ARBA00023237"/>
    </source>
</evidence>
<feature type="signal peptide" evidence="9">
    <location>
        <begin position="1"/>
        <end position="29"/>
    </location>
</feature>
<keyword evidence="7" id="KW-0998">Cell outer membrane</keyword>
<dbReference type="STRING" id="1121324.CLIT_13c01110"/>
<dbReference type="SUPFAM" id="SSF56954">
    <property type="entry name" value="Outer membrane efflux proteins (OEP)"/>
    <property type="match status" value="1"/>
</dbReference>
<evidence type="ECO:0000313" key="10">
    <source>
        <dbReference type="EMBL" id="KDR94789.1"/>
    </source>
</evidence>
<keyword evidence="3" id="KW-0813">Transport</keyword>
<keyword evidence="5" id="KW-0812">Transmembrane</keyword>
<comment type="similarity">
    <text evidence="2">Belongs to the outer membrane factor (OMF) (TC 1.B.17) family.</text>
</comment>
<dbReference type="OrthoDB" id="1746162at2"/>
<name>A0A069RCK5_PEPLI</name>
<keyword evidence="8" id="KW-0175">Coiled coil</keyword>
<feature type="coiled-coil region" evidence="8">
    <location>
        <begin position="68"/>
        <end position="95"/>
    </location>
</feature>
<keyword evidence="9" id="KW-0732">Signal</keyword>
<dbReference type="InterPro" id="IPR003423">
    <property type="entry name" value="OMP_efflux"/>
</dbReference>
<dbReference type="GO" id="GO:0015288">
    <property type="term" value="F:porin activity"/>
    <property type="evidence" value="ECO:0007669"/>
    <property type="project" value="TreeGrafter"/>
</dbReference>
<proteinExistence type="inferred from homology"/>
<dbReference type="Proteomes" id="UP000027946">
    <property type="component" value="Unassembled WGS sequence"/>
</dbReference>
<evidence type="ECO:0000313" key="11">
    <source>
        <dbReference type="Proteomes" id="UP000027946"/>
    </source>
</evidence>
<evidence type="ECO:0000256" key="3">
    <source>
        <dbReference type="ARBA" id="ARBA00022448"/>
    </source>
</evidence>
<keyword evidence="11" id="KW-1185">Reference proteome</keyword>
<protein>
    <submittedName>
        <fullName evidence="10">Outer membrane efflux protein</fullName>
    </submittedName>
</protein>
<comment type="caution">
    <text evidence="10">The sequence shown here is derived from an EMBL/GenBank/DDBJ whole genome shotgun (WGS) entry which is preliminary data.</text>
</comment>
<dbReference type="GO" id="GO:0015562">
    <property type="term" value="F:efflux transmembrane transporter activity"/>
    <property type="evidence" value="ECO:0007669"/>
    <property type="project" value="InterPro"/>
</dbReference>
<evidence type="ECO:0000256" key="5">
    <source>
        <dbReference type="ARBA" id="ARBA00022692"/>
    </source>
</evidence>
<dbReference type="EMBL" id="JJMM01000013">
    <property type="protein sequence ID" value="KDR94789.1"/>
    <property type="molecule type" value="Genomic_DNA"/>
</dbReference>
<evidence type="ECO:0000256" key="9">
    <source>
        <dbReference type="SAM" id="SignalP"/>
    </source>
</evidence>
<reference evidence="10 11" key="1">
    <citation type="submission" date="2014-03" db="EMBL/GenBank/DDBJ databases">
        <title>Genome sequence of Clostridium litorale W6, DSM 5388.</title>
        <authorList>
            <person name="Poehlein A."/>
            <person name="Jagirdar A."/>
            <person name="Khonsari B."/>
            <person name="Chibani C.M."/>
            <person name="Gutierrez Gutierrez D.A."/>
            <person name="Davydova E."/>
            <person name="Alghaithi H.S."/>
            <person name="Nair K.P."/>
            <person name="Dhamotharan K."/>
            <person name="Chandran L."/>
            <person name="G W."/>
            <person name="Daniel R."/>
        </authorList>
    </citation>
    <scope>NUCLEOTIDE SEQUENCE [LARGE SCALE GENOMIC DNA]</scope>
    <source>
        <strain evidence="10 11">W6</strain>
    </source>
</reference>
<organism evidence="10 11">
    <name type="scientific">Peptoclostridium litorale DSM 5388</name>
    <dbReference type="NCBI Taxonomy" id="1121324"/>
    <lineage>
        <taxon>Bacteria</taxon>
        <taxon>Bacillati</taxon>
        <taxon>Bacillota</taxon>
        <taxon>Clostridia</taxon>
        <taxon>Peptostreptococcales</taxon>
        <taxon>Peptoclostridiaceae</taxon>
        <taxon>Peptoclostridium</taxon>
    </lineage>
</organism>
<comment type="subcellular location">
    <subcellularLocation>
        <location evidence="1">Cell outer membrane</location>
    </subcellularLocation>
</comment>
<feature type="coiled-coil region" evidence="8">
    <location>
        <begin position="280"/>
        <end position="336"/>
    </location>
</feature>
<dbReference type="Pfam" id="PF02321">
    <property type="entry name" value="OEP"/>
    <property type="match status" value="2"/>
</dbReference>
<dbReference type="InterPro" id="IPR051906">
    <property type="entry name" value="TolC-like"/>
</dbReference>
<dbReference type="RefSeq" id="WP_038265963.1">
    <property type="nucleotide sequence ID" value="NZ_FSRH01000005.1"/>
</dbReference>
<accession>A0A069RCK5</accession>
<evidence type="ECO:0000256" key="8">
    <source>
        <dbReference type="SAM" id="Coils"/>
    </source>
</evidence>
<dbReference type="AlphaFoldDB" id="A0A069RCK5"/>
<dbReference type="GO" id="GO:0009279">
    <property type="term" value="C:cell outer membrane"/>
    <property type="evidence" value="ECO:0007669"/>
    <property type="project" value="UniProtKB-SubCell"/>
</dbReference>
<evidence type="ECO:0000256" key="6">
    <source>
        <dbReference type="ARBA" id="ARBA00023136"/>
    </source>
</evidence>
<dbReference type="eggNOG" id="COG1538">
    <property type="taxonomic scope" value="Bacteria"/>
</dbReference>
<evidence type="ECO:0000256" key="1">
    <source>
        <dbReference type="ARBA" id="ARBA00004442"/>
    </source>
</evidence>
<sequence length="387" mass="43270">MEISRGVKRGAMGVLAAFLILASSIFTYAEDGTDSKTVQTAEKTDDSKVVLLSIEDAIEEAIKNSDAVEISNLELETKTIELKEAKNNEKNYRDSDYSPGTVQGIQLGSKFFSTAADYALEEEAIKQKKTVEDIKYSTTNAYYGVLNAKSALDAAIDNLDNSKRSHEIVSKKYELGVVSKSDLLIAQYSLDEAVASMENAQNFYKNATMALDMIIGRPLDTELELTSTYAKEGFSADIKTDIQTAYDSRLDVKQMQHGYELAKLDFETNSVKYTSNTFVYKKKELAAKKAEQSLDDLKLNVEFDIKQKYNEITTKKRNIEIKNAALEKAKEALRLTELSYDAGYKTILDVREARNTLYYAQLGYDSEVSQYNLSIIDYNKAVNIGGN</sequence>
<feature type="chain" id="PRO_5030002471" evidence="9">
    <location>
        <begin position="30"/>
        <end position="387"/>
    </location>
</feature>
<keyword evidence="6" id="KW-0472">Membrane</keyword>
<gene>
    <name evidence="10" type="ORF">CLIT_13c01110</name>
</gene>
<keyword evidence="4" id="KW-1134">Transmembrane beta strand</keyword>
<evidence type="ECO:0000256" key="2">
    <source>
        <dbReference type="ARBA" id="ARBA00007613"/>
    </source>
</evidence>